<dbReference type="HOGENOM" id="CLU_1951022_0_0_1"/>
<accession>B4GDC1</accession>
<evidence type="ECO:0000313" key="3">
    <source>
        <dbReference type="Proteomes" id="UP000008744"/>
    </source>
</evidence>
<reference evidence="2 3" key="1">
    <citation type="journal article" date="2007" name="Nature">
        <title>Evolution of genes and genomes on the Drosophila phylogeny.</title>
        <authorList>
            <consortium name="Drosophila 12 Genomes Consortium"/>
            <person name="Clark A.G."/>
            <person name="Eisen M.B."/>
            <person name="Smith D.R."/>
            <person name="Bergman C.M."/>
            <person name="Oliver B."/>
            <person name="Markow T.A."/>
            <person name="Kaufman T.C."/>
            <person name="Kellis M."/>
            <person name="Gelbart W."/>
            <person name="Iyer V.N."/>
            <person name="Pollard D.A."/>
            <person name="Sackton T.B."/>
            <person name="Larracuente A.M."/>
            <person name="Singh N.D."/>
            <person name="Abad J.P."/>
            <person name="Abt D.N."/>
            <person name="Adryan B."/>
            <person name="Aguade M."/>
            <person name="Akashi H."/>
            <person name="Anderson W.W."/>
            <person name="Aquadro C.F."/>
            <person name="Ardell D.H."/>
            <person name="Arguello R."/>
            <person name="Artieri C.G."/>
            <person name="Barbash D.A."/>
            <person name="Barker D."/>
            <person name="Barsanti P."/>
            <person name="Batterham P."/>
            <person name="Batzoglou S."/>
            <person name="Begun D."/>
            <person name="Bhutkar A."/>
            <person name="Blanco E."/>
            <person name="Bosak S.A."/>
            <person name="Bradley R.K."/>
            <person name="Brand A.D."/>
            <person name="Brent M.R."/>
            <person name="Brooks A.N."/>
            <person name="Brown R.H."/>
            <person name="Butlin R.K."/>
            <person name="Caggese C."/>
            <person name="Calvi B.R."/>
            <person name="Bernardo de Carvalho A."/>
            <person name="Caspi A."/>
            <person name="Castrezana S."/>
            <person name="Celniker S.E."/>
            <person name="Chang J.L."/>
            <person name="Chapple C."/>
            <person name="Chatterji S."/>
            <person name="Chinwalla A."/>
            <person name="Civetta A."/>
            <person name="Clifton S.W."/>
            <person name="Comeron J.M."/>
            <person name="Costello J.C."/>
            <person name="Coyne J.A."/>
            <person name="Daub J."/>
            <person name="David R.G."/>
            <person name="Delcher A.L."/>
            <person name="Delehaunty K."/>
            <person name="Do C.B."/>
            <person name="Ebling H."/>
            <person name="Edwards K."/>
            <person name="Eickbush T."/>
            <person name="Evans J.D."/>
            <person name="Filipski A."/>
            <person name="Findeiss S."/>
            <person name="Freyhult E."/>
            <person name="Fulton L."/>
            <person name="Fulton R."/>
            <person name="Garcia A.C."/>
            <person name="Gardiner A."/>
            <person name="Garfield D.A."/>
            <person name="Garvin B.E."/>
            <person name="Gibson G."/>
            <person name="Gilbert D."/>
            <person name="Gnerre S."/>
            <person name="Godfrey J."/>
            <person name="Good R."/>
            <person name="Gotea V."/>
            <person name="Gravely B."/>
            <person name="Greenberg A.J."/>
            <person name="Griffiths-Jones S."/>
            <person name="Gross S."/>
            <person name="Guigo R."/>
            <person name="Gustafson E.A."/>
            <person name="Haerty W."/>
            <person name="Hahn M.W."/>
            <person name="Halligan D.L."/>
            <person name="Halpern A.L."/>
            <person name="Halter G.M."/>
            <person name="Han M.V."/>
            <person name="Heger A."/>
            <person name="Hillier L."/>
            <person name="Hinrichs A.S."/>
            <person name="Holmes I."/>
            <person name="Hoskins R.A."/>
            <person name="Hubisz M.J."/>
            <person name="Hultmark D."/>
            <person name="Huntley M.A."/>
            <person name="Jaffe D.B."/>
            <person name="Jagadeeshan S."/>
            <person name="Jeck W.R."/>
            <person name="Johnson J."/>
            <person name="Jones C.D."/>
            <person name="Jordan W.C."/>
            <person name="Karpen G.H."/>
            <person name="Kataoka E."/>
            <person name="Keightley P.D."/>
            <person name="Kheradpour P."/>
            <person name="Kirkness E.F."/>
            <person name="Koerich L.B."/>
            <person name="Kristiansen K."/>
            <person name="Kudrna D."/>
            <person name="Kulathinal R.J."/>
            <person name="Kumar S."/>
            <person name="Kwok R."/>
            <person name="Lander E."/>
            <person name="Langley C.H."/>
            <person name="Lapoint R."/>
            <person name="Lazzaro B.P."/>
            <person name="Lee S.J."/>
            <person name="Levesque L."/>
            <person name="Li R."/>
            <person name="Lin C.F."/>
            <person name="Lin M.F."/>
            <person name="Lindblad-Toh K."/>
            <person name="Llopart A."/>
            <person name="Long M."/>
            <person name="Low L."/>
            <person name="Lozovsky E."/>
            <person name="Lu J."/>
            <person name="Luo M."/>
            <person name="Machado C.A."/>
            <person name="Makalowski W."/>
            <person name="Marzo M."/>
            <person name="Matsuda M."/>
            <person name="Matzkin L."/>
            <person name="McAllister B."/>
            <person name="McBride C.S."/>
            <person name="McKernan B."/>
            <person name="McKernan K."/>
            <person name="Mendez-Lago M."/>
            <person name="Minx P."/>
            <person name="Mollenhauer M.U."/>
            <person name="Montooth K."/>
            <person name="Mount S.M."/>
            <person name="Mu X."/>
            <person name="Myers E."/>
            <person name="Negre B."/>
            <person name="Newfeld S."/>
            <person name="Nielsen R."/>
            <person name="Noor M.A."/>
            <person name="O'Grady P."/>
            <person name="Pachter L."/>
            <person name="Papaceit M."/>
            <person name="Parisi M.J."/>
            <person name="Parisi M."/>
            <person name="Parts L."/>
            <person name="Pedersen J.S."/>
            <person name="Pesole G."/>
            <person name="Phillippy A.M."/>
            <person name="Ponting C.P."/>
            <person name="Pop M."/>
            <person name="Porcelli D."/>
            <person name="Powell J.R."/>
            <person name="Prohaska S."/>
            <person name="Pruitt K."/>
            <person name="Puig M."/>
            <person name="Quesneville H."/>
            <person name="Ram K.R."/>
            <person name="Rand D."/>
            <person name="Rasmussen M.D."/>
            <person name="Reed L.K."/>
            <person name="Reenan R."/>
            <person name="Reily A."/>
            <person name="Remington K.A."/>
            <person name="Rieger T.T."/>
            <person name="Ritchie M.G."/>
            <person name="Robin C."/>
            <person name="Rogers Y.H."/>
            <person name="Rohde C."/>
            <person name="Rozas J."/>
            <person name="Rubenfield M.J."/>
            <person name="Ruiz A."/>
            <person name="Russo S."/>
            <person name="Salzberg S.L."/>
            <person name="Sanchez-Gracia A."/>
            <person name="Saranga D.J."/>
            <person name="Sato H."/>
            <person name="Schaeffer S.W."/>
            <person name="Schatz M.C."/>
            <person name="Schlenke T."/>
            <person name="Schwartz R."/>
            <person name="Segarra C."/>
            <person name="Singh R.S."/>
            <person name="Sirot L."/>
            <person name="Sirota M."/>
            <person name="Sisneros N.B."/>
            <person name="Smith C.D."/>
            <person name="Smith T.F."/>
            <person name="Spieth J."/>
            <person name="Stage D.E."/>
            <person name="Stark A."/>
            <person name="Stephan W."/>
            <person name="Strausberg R.L."/>
            <person name="Strempel S."/>
            <person name="Sturgill D."/>
            <person name="Sutton G."/>
            <person name="Sutton G.G."/>
            <person name="Tao W."/>
            <person name="Teichmann S."/>
            <person name="Tobari Y.N."/>
            <person name="Tomimura Y."/>
            <person name="Tsolas J.M."/>
            <person name="Valente V.L."/>
            <person name="Venter E."/>
            <person name="Venter J.C."/>
            <person name="Vicario S."/>
            <person name="Vieira F.G."/>
            <person name="Vilella A.J."/>
            <person name="Villasante A."/>
            <person name="Walenz B."/>
            <person name="Wang J."/>
            <person name="Wasserman M."/>
            <person name="Watts T."/>
            <person name="Wilson D."/>
            <person name="Wilson R.K."/>
            <person name="Wing R.A."/>
            <person name="Wolfner M.F."/>
            <person name="Wong A."/>
            <person name="Wong G.K."/>
            <person name="Wu C.I."/>
            <person name="Wu G."/>
            <person name="Yamamoto D."/>
            <person name="Yang H.P."/>
            <person name="Yang S.P."/>
            <person name="Yorke J.A."/>
            <person name="Yoshida K."/>
            <person name="Zdobnov E."/>
            <person name="Zhang P."/>
            <person name="Zhang Y."/>
            <person name="Zimin A.V."/>
            <person name="Baldwin J."/>
            <person name="Abdouelleil A."/>
            <person name="Abdulkadir J."/>
            <person name="Abebe A."/>
            <person name="Abera B."/>
            <person name="Abreu J."/>
            <person name="Acer S.C."/>
            <person name="Aftuck L."/>
            <person name="Alexander A."/>
            <person name="An P."/>
            <person name="Anderson E."/>
            <person name="Anderson S."/>
            <person name="Arachi H."/>
            <person name="Azer M."/>
            <person name="Bachantsang P."/>
            <person name="Barry A."/>
            <person name="Bayul T."/>
            <person name="Berlin A."/>
            <person name="Bessette D."/>
            <person name="Bloom T."/>
            <person name="Blye J."/>
            <person name="Boguslavskiy L."/>
            <person name="Bonnet C."/>
            <person name="Boukhgalter B."/>
            <person name="Bourzgui I."/>
            <person name="Brown A."/>
            <person name="Cahill P."/>
            <person name="Channer S."/>
            <person name="Cheshatsang Y."/>
            <person name="Chuda L."/>
            <person name="Citroen M."/>
            <person name="Collymore A."/>
            <person name="Cooke P."/>
            <person name="Costello M."/>
            <person name="D'Aco K."/>
            <person name="Daza R."/>
            <person name="De Haan G."/>
            <person name="DeGray S."/>
            <person name="DeMaso C."/>
            <person name="Dhargay N."/>
            <person name="Dooley K."/>
            <person name="Dooley E."/>
            <person name="Doricent M."/>
            <person name="Dorje P."/>
            <person name="Dorjee K."/>
            <person name="Dupes A."/>
            <person name="Elong R."/>
            <person name="Falk J."/>
            <person name="Farina A."/>
            <person name="Faro S."/>
            <person name="Ferguson D."/>
            <person name="Fisher S."/>
            <person name="Foley C.D."/>
            <person name="Franke A."/>
            <person name="Friedrich D."/>
            <person name="Gadbois L."/>
            <person name="Gearin G."/>
            <person name="Gearin C.R."/>
            <person name="Giannoukos G."/>
            <person name="Goode T."/>
            <person name="Graham J."/>
            <person name="Grandbois E."/>
            <person name="Grewal S."/>
            <person name="Gyaltsen K."/>
            <person name="Hafez N."/>
            <person name="Hagos B."/>
            <person name="Hall J."/>
            <person name="Henson C."/>
            <person name="Hollinger A."/>
            <person name="Honan T."/>
            <person name="Huard M.D."/>
            <person name="Hughes L."/>
            <person name="Hurhula B."/>
            <person name="Husby M.E."/>
            <person name="Kamat A."/>
            <person name="Kanga B."/>
            <person name="Kashin S."/>
            <person name="Khazanovich D."/>
            <person name="Kisner P."/>
            <person name="Lance K."/>
            <person name="Lara M."/>
            <person name="Lee W."/>
            <person name="Lennon N."/>
            <person name="Letendre F."/>
            <person name="LeVine R."/>
            <person name="Lipovsky A."/>
            <person name="Liu X."/>
            <person name="Liu J."/>
            <person name="Liu S."/>
            <person name="Lokyitsang T."/>
            <person name="Lokyitsang Y."/>
            <person name="Lubonja R."/>
            <person name="Lui A."/>
            <person name="MacDonald P."/>
            <person name="Magnisalis V."/>
            <person name="Maru K."/>
            <person name="Matthews C."/>
            <person name="McCusker W."/>
            <person name="McDonough S."/>
            <person name="Mehta T."/>
            <person name="Meldrim J."/>
            <person name="Meneus L."/>
            <person name="Mihai O."/>
            <person name="Mihalev A."/>
            <person name="Mihova T."/>
            <person name="Mittelman R."/>
            <person name="Mlenga V."/>
            <person name="Montmayeur A."/>
            <person name="Mulrain L."/>
            <person name="Navidi A."/>
            <person name="Naylor J."/>
            <person name="Negash T."/>
            <person name="Nguyen T."/>
            <person name="Nguyen N."/>
            <person name="Nicol R."/>
            <person name="Norbu C."/>
            <person name="Norbu N."/>
            <person name="Novod N."/>
            <person name="O'Neill B."/>
            <person name="Osman S."/>
            <person name="Markiewicz E."/>
            <person name="Oyono O.L."/>
            <person name="Patti C."/>
            <person name="Phunkhang P."/>
            <person name="Pierre F."/>
            <person name="Priest M."/>
            <person name="Raghuraman S."/>
            <person name="Rege F."/>
            <person name="Reyes R."/>
            <person name="Rise C."/>
            <person name="Rogov P."/>
            <person name="Ross K."/>
            <person name="Ryan E."/>
            <person name="Settipalli S."/>
            <person name="Shea T."/>
            <person name="Sherpa N."/>
            <person name="Shi L."/>
            <person name="Shih D."/>
            <person name="Sparrow T."/>
            <person name="Spaulding J."/>
            <person name="Stalker J."/>
            <person name="Stange-Thomann N."/>
            <person name="Stavropoulos S."/>
            <person name="Stone C."/>
            <person name="Strader C."/>
            <person name="Tesfaye S."/>
            <person name="Thomson T."/>
            <person name="Thoulutsang Y."/>
            <person name="Thoulutsang D."/>
            <person name="Topham K."/>
            <person name="Topping I."/>
            <person name="Tsamla T."/>
            <person name="Vassiliev H."/>
            <person name="Vo A."/>
            <person name="Wangchuk T."/>
            <person name="Wangdi T."/>
            <person name="Weiand M."/>
            <person name="Wilkinson J."/>
            <person name="Wilson A."/>
            <person name="Yadav S."/>
            <person name="Young G."/>
            <person name="Yu Q."/>
            <person name="Zembek L."/>
            <person name="Zhong D."/>
            <person name="Zimmer A."/>
            <person name="Zwirko Z."/>
            <person name="Jaffe D.B."/>
            <person name="Alvarez P."/>
            <person name="Brockman W."/>
            <person name="Butler J."/>
            <person name="Chin C."/>
            <person name="Gnerre S."/>
            <person name="Grabherr M."/>
            <person name="Kleber M."/>
            <person name="Mauceli E."/>
            <person name="MacCallum I."/>
        </authorList>
    </citation>
    <scope>NUCLEOTIDE SEQUENCE [LARGE SCALE GENOMIC DNA]</scope>
    <source>
        <strain evidence="3">MSH-3 / Tucson 14011-0111.49</strain>
    </source>
</reference>
<sequence>MSICRGLGNSALGKLLQTSKTLAYTHCFRAKSTGMPARPPLTMIKSYLKLRMMEATAVRPVPDTVILQIIDDWKPNFKPYRCLLDGRYCLSTFRGKQKRNSARADDPKGGRRAQQKILFKDEDFADLEL</sequence>
<feature type="region of interest" description="Disordered" evidence="1">
    <location>
        <begin position="95"/>
        <end position="115"/>
    </location>
</feature>
<dbReference type="EMBL" id="CH479181">
    <property type="protein sequence ID" value="EDW31597.1"/>
    <property type="molecule type" value="Genomic_DNA"/>
</dbReference>
<gene>
    <name evidence="2" type="primary">Dper\GL11213</name>
    <name evidence="2" type="ORF">Dper_GL11213</name>
</gene>
<organism evidence="3">
    <name type="scientific">Drosophila persimilis</name>
    <name type="common">Fruit fly</name>
    <dbReference type="NCBI Taxonomy" id="7234"/>
    <lineage>
        <taxon>Eukaryota</taxon>
        <taxon>Metazoa</taxon>
        <taxon>Ecdysozoa</taxon>
        <taxon>Arthropoda</taxon>
        <taxon>Hexapoda</taxon>
        <taxon>Insecta</taxon>
        <taxon>Pterygota</taxon>
        <taxon>Neoptera</taxon>
        <taxon>Endopterygota</taxon>
        <taxon>Diptera</taxon>
        <taxon>Brachycera</taxon>
        <taxon>Muscomorpha</taxon>
        <taxon>Ephydroidea</taxon>
        <taxon>Drosophilidae</taxon>
        <taxon>Drosophila</taxon>
        <taxon>Sophophora</taxon>
    </lineage>
</organism>
<dbReference type="Proteomes" id="UP000008744">
    <property type="component" value="Unassembled WGS sequence"/>
</dbReference>
<dbReference type="OMA" id="THCFRAK"/>
<evidence type="ECO:0000256" key="1">
    <source>
        <dbReference type="SAM" id="MobiDB-lite"/>
    </source>
</evidence>
<proteinExistence type="predicted"/>
<protein>
    <submittedName>
        <fullName evidence="2">GL11213</fullName>
    </submittedName>
</protein>
<evidence type="ECO:0000313" key="2">
    <source>
        <dbReference type="EMBL" id="EDW31597.1"/>
    </source>
</evidence>
<name>B4GDC1_DROPE</name>
<dbReference type="AlphaFoldDB" id="B4GDC1"/>
<keyword evidence="3" id="KW-1185">Reference proteome</keyword>